<dbReference type="EMBL" id="JARQZJ010000035">
    <property type="protein sequence ID" value="KAK9876052.1"/>
    <property type="molecule type" value="Genomic_DNA"/>
</dbReference>
<dbReference type="InterPro" id="IPR011990">
    <property type="entry name" value="TPR-like_helical_dom_sf"/>
</dbReference>
<dbReference type="PROSITE" id="PS50005">
    <property type="entry name" value="TPR"/>
    <property type="match status" value="1"/>
</dbReference>
<name>A0AAW1U5V7_9CUCU</name>
<gene>
    <name evidence="2" type="ORF">WA026_011162</name>
</gene>
<dbReference type="Proteomes" id="UP001431783">
    <property type="component" value="Unassembled WGS sequence"/>
</dbReference>
<dbReference type="InterPro" id="IPR043195">
    <property type="entry name" value="TTC12"/>
</dbReference>
<evidence type="ECO:0008006" key="4">
    <source>
        <dbReference type="Google" id="ProtNLM"/>
    </source>
</evidence>
<dbReference type="SUPFAM" id="SSF48452">
    <property type="entry name" value="TPR-like"/>
    <property type="match status" value="1"/>
</dbReference>
<comment type="caution">
    <text evidence="2">The sequence shown here is derived from an EMBL/GenBank/DDBJ whole genome shotgun (WGS) entry which is preliminary data.</text>
</comment>
<accession>A0AAW1U5V7</accession>
<evidence type="ECO:0000256" key="1">
    <source>
        <dbReference type="PROSITE-ProRule" id="PRU00339"/>
    </source>
</evidence>
<organism evidence="2 3">
    <name type="scientific">Henosepilachna vigintioctopunctata</name>
    <dbReference type="NCBI Taxonomy" id="420089"/>
    <lineage>
        <taxon>Eukaryota</taxon>
        <taxon>Metazoa</taxon>
        <taxon>Ecdysozoa</taxon>
        <taxon>Arthropoda</taxon>
        <taxon>Hexapoda</taxon>
        <taxon>Insecta</taxon>
        <taxon>Pterygota</taxon>
        <taxon>Neoptera</taxon>
        <taxon>Endopterygota</taxon>
        <taxon>Coleoptera</taxon>
        <taxon>Polyphaga</taxon>
        <taxon>Cucujiformia</taxon>
        <taxon>Coccinelloidea</taxon>
        <taxon>Coccinellidae</taxon>
        <taxon>Epilachninae</taxon>
        <taxon>Epilachnini</taxon>
        <taxon>Henosepilachna</taxon>
    </lineage>
</organism>
<dbReference type="Gene3D" id="1.25.40.10">
    <property type="entry name" value="Tetratricopeptide repeat domain"/>
    <property type="match status" value="1"/>
</dbReference>
<reference evidence="2 3" key="1">
    <citation type="submission" date="2023-03" db="EMBL/GenBank/DDBJ databases">
        <title>Genome insight into feeding habits of ladybird beetles.</title>
        <authorList>
            <person name="Li H.-S."/>
            <person name="Huang Y.-H."/>
            <person name="Pang H."/>
        </authorList>
    </citation>
    <scope>NUCLEOTIDE SEQUENCE [LARGE SCALE GENOMIC DNA]</scope>
    <source>
        <strain evidence="2">SYSU_2023b</strain>
        <tissue evidence="2">Whole body</tissue>
    </source>
</reference>
<evidence type="ECO:0000313" key="2">
    <source>
        <dbReference type="EMBL" id="KAK9876052.1"/>
    </source>
</evidence>
<dbReference type="AlphaFoldDB" id="A0AAW1U5V7"/>
<keyword evidence="3" id="KW-1185">Reference proteome</keyword>
<dbReference type="PANTHER" id="PTHR46540">
    <property type="entry name" value="TETRATRICOPEPTIDE REPEAT PROTEIN 12"/>
    <property type="match status" value="1"/>
</dbReference>
<protein>
    <recommendedName>
        <fullName evidence="4">Tetratricopeptide repeat protein 12</fullName>
    </recommendedName>
</protein>
<sequence>MSISLKNLERQNEEFHNFMHKVTEVERIVKKLVSEDQEEQAMGDAEAKKYLGEMNNPEEEILDNENVQLKIKSNRTLINQKAIIEMSSNANTTSQESFMREVEKDAEQRFQEKKIRLEKMGTLKKRAILAFNRNEFEKTLCCYNKALELVKDNHNLFLSRGLTYIKLKLLDKALSDIDRALYLNENSLKGYLLKAKIFYLTEREKEIEEVVREAKERHSKKVDFIDEYIRAFTKDE</sequence>
<keyword evidence="1" id="KW-0802">TPR repeat</keyword>
<dbReference type="PANTHER" id="PTHR46540:SF1">
    <property type="entry name" value="TETRATRICOPEPTIDE REPEAT PROTEIN 12"/>
    <property type="match status" value="1"/>
</dbReference>
<dbReference type="GO" id="GO:0005737">
    <property type="term" value="C:cytoplasm"/>
    <property type="evidence" value="ECO:0007669"/>
    <property type="project" value="TreeGrafter"/>
</dbReference>
<dbReference type="GO" id="GO:0005813">
    <property type="term" value="C:centrosome"/>
    <property type="evidence" value="ECO:0007669"/>
    <property type="project" value="TreeGrafter"/>
</dbReference>
<dbReference type="InterPro" id="IPR019734">
    <property type="entry name" value="TPR_rpt"/>
</dbReference>
<proteinExistence type="predicted"/>
<evidence type="ECO:0000313" key="3">
    <source>
        <dbReference type="Proteomes" id="UP001431783"/>
    </source>
</evidence>
<dbReference type="SMART" id="SM00028">
    <property type="entry name" value="TPR"/>
    <property type="match status" value="2"/>
</dbReference>
<dbReference type="GO" id="GO:0007288">
    <property type="term" value="P:sperm axoneme assembly"/>
    <property type="evidence" value="ECO:0007669"/>
    <property type="project" value="TreeGrafter"/>
</dbReference>
<feature type="repeat" description="TPR" evidence="1">
    <location>
        <begin position="154"/>
        <end position="187"/>
    </location>
</feature>
<dbReference type="GO" id="GO:0070286">
    <property type="term" value="P:axonemal dynein complex assembly"/>
    <property type="evidence" value="ECO:0007669"/>
    <property type="project" value="TreeGrafter"/>
</dbReference>